<protein>
    <recommendedName>
        <fullName evidence="2">Disease resistance protein At4g27190-like leucine-rich repeats domain-containing protein</fullName>
    </recommendedName>
</protein>
<dbReference type="PANTHER" id="PTHR33463">
    <property type="entry name" value="NB-ARC DOMAIN-CONTAINING PROTEIN-RELATED"/>
    <property type="match status" value="1"/>
</dbReference>
<dbReference type="Pfam" id="PF23247">
    <property type="entry name" value="LRR_RPS2"/>
    <property type="match status" value="1"/>
</dbReference>
<dbReference type="EMBL" id="AYRZ02000010">
    <property type="protein sequence ID" value="PHT71556.1"/>
    <property type="molecule type" value="Genomic_DNA"/>
</dbReference>
<dbReference type="Gene3D" id="3.80.10.10">
    <property type="entry name" value="Ribonuclease Inhibitor"/>
    <property type="match status" value="1"/>
</dbReference>
<evidence type="ECO:0000256" key="1">
    <source>
        <dbReference type="ARBA" id="ARBA00022821"/>
    </source>
</evidence>
<proteinExistence type="predicted"/>
<sequence length="194" mass="22359">MRNGVIPCQCLQVSCPNLEKLYIDRSNSITALCSHQLPTASFSKLKVLTVTRCGELRNLMSPSVVRGLLNLQILWIRECQSMEEVITEEEQQGEEIMTNEPLFFRLEELILHKLPKLRHFFLTKRTLEFPFLRAAHILYCPAMKTFVQQGSMSTPSLKRVNYDDEVPVVDLNEWIHQRFNSKVCFVALAGCITN</sequence>
<dbReference type="InterPro" id="IPR032675">
    <property type="entry name" value="LRR_dom_sf"/>
</dbReference>
<evidence type="ECO:0000259" key="2">
    <source>
        <dbReference type="Pfam" id="PF23247"/>
    </source>
</evidence>
<evidence type="ECO:0000313" key="3">
    <source>
        <dbReference type="EMBL" id="PHT71556.1"/>
    </source>
</evidence>
<keyword evidence="4" id="KW-1185">Reference proteome</keyword>
<dbReference type="PANTHER" id="PTHR33463:SF198">
    <property type="entry name" value="RPP4C3"/>
    <property type="match status" value="1"/>
</dbReference>
<accession>A0A2G2YP76</accession>
<dbReference type="AlphaFoldDB" id="A0A2G2YP76"/>
<feature type="domain" description="Disease resistance protein At4g27190-like leucine-rich repeats" evidence="2">
    <location>
        <begin position="18"/>
        <end position="145"/>
    </location>
</feature>
<evidence type="ECO:0000313" key="4">
    <source>
        <dbReference type="Proteomes" id="UP000222542"/>
    </source>
</evidence>
<dbReference type="Proteomes" id="UP000222542">
    <property type="component" value="Unassembled WGS sequence"/>
</dbReference>
<comment type="caution">
    <text evidence="3">The sequence shown here is derived from an EMBL/GenBank/DDBJ whole genome shotgun (WGS) entry which is preliminary data.</text>
</comment>
<dbReference type="SUPFAM" id="SSF52047">
    <property type="entry name" value="RNI-like"/>
    <property type="match status" value="1"/>
</dbReference>
<dbReference type="OMA" id="ILWIREC"/>
<name>A0A2G2YP76_CAPAN</name>
<dbReference type="Gramene" id="PHT71556">
    <property type="protein sequence ID" value="PHT71556"/>
    <property type="gene ID" value="T459_26660"/>
</dbReference>
<reference evidence="3 4" key="2">
    <citation type="journal article" date="2017" name="Genome Biol.">
        <title>New reference genome sequences of hot pepper reveal the massive evolution of plant disease-resistance genes by retroduplication.</title>
        <authorList>
            <person name="Kim S."/>
            <person name="Park J."/>
            <person name="Yeom S.I."/>
            <person name="Kim Y.M."/>
            <person name="Seo E."/>
            <person name="Kim K.T."/>
            <person name="Kim M.S."/>
            <person name="Lee J.M."/>
            <person name="Cheong K."/>
            <person name="Shin H.S."/>
            <person name="Kim S.B."/>
            <person name="Han K."/>
            <person name="Lee J."/>
            <person name="Park M."/>
            <person name="Lee H.A."/>
            <person name="Lee H.Y."/>
            <person name="Lee Y."/>
            <person name="Oh S."/>
            <person name="Lee J.H."/>
            <person name="Choi E."/>
            <person name="Choi E."/>
            <person name="Lee S.E."/>
            <person name="Jeon J."/>
            <person name="Kim H."/>
            <person name="Choi G."/>
            <person name="Song H."/>
            <person name="Lee J."/>
            <person name="Lee S.C."/>
            <person name="Kwon J.K."/>
            <person name="Lee H.Y."/>
            <person name="Koo N."/>
            <person name="Hong Y."/>
            <person name="Kim R.W."/>
            <person name="Kang W.H."/>
            <person name="Huh J.H."/>
            <person name="Kang B.C."/>
            <person name="Yang T.J."/>
            <person name="Lee Y.H."/>
            <person name="Bennetzen J.L."/>
            <person name="Choi D."/>
        </authorList>
    </citation>
    <scope>NUCLEOTIDE SEQUENCE [LARGE SCALE GENOMIC DNA]</scope>
    <source>
        <strain evidence="4">cv. CM334</strain>
    </source>
</reference>
<keyword evidence="1" id="KW-0611">Plant defense</keyword>
<organism evidence="3 4">
    <name type="scientific">Capsicum annuum</name>
    <name type="common">Capsicum pepper</name>
    <dbReference type="NCBI Taxonomy" id="4072"/>
    <lineage>
        <taxon>Eukaryota</taxon>
        <taxon>Viridiplantae</taxon>
        <taxon>Streptophyta</taxon>
        <taxon>Embryophyta</taxon>
        <taxon>Tracheophyta</taxon>
        <taxon>Spermatophyta</taxon>
        <taxon>Magnoliopsida</taxon>
        <taxon>eudicotyledons</taxon>
        <taxon>Gunneridae</taxon>
        <taxon>Pentapetalae</taxon>
        <taxon>asterids</taxon>
        <taxon>lamiids</taxon>
        <taxon>Solanales</taxon>
        <taxon>Solanaceae</taxon>
        <taxon>Solanoideae</taxon>
        <taxon>Capsiceae</taxon>
        <taxon>Capsicum</taxon>
    </lineage>
</organism>
<reference evidence="3 4" key="1">
    <citation type="journal article" date="2014" name="Nat. Genet.">
        <title>Genome sequence of the hot pepper provides insights into the evolution of pungency in Capsicum species.</title>
        <authorList>
            <person name="Kim S."/>
            <person name="Park M."/>
            <person name="Yeom S.I."/>
            <person name="Kim Y.M."/>
            <person name="Lee J.M."/>
            <person name="Lee H.A."/>
            <person name="Seo E."/>
            <person name="Choi J."/>
            <person name="Cheong K."/>
            <person name="Kim K.T."/>
            <person name="Jung K."/>
            <person name="Lee G.W."/>
            <person name="Oh S.K."/>
            <person name="Bae C."/>
            <person name="Kim S.B."/>
            <person name="Lee H.Y."/>
            <person name="Kim S.Y."/>
            <person name="Kim M.S."/>
            <person name="Kang B.C."/>
            <person name="Jo Y.D."/>
            <person name="Yang H.B."/>
            <person name="Jeong H.J."/>
            <person name="Kang W.H."/>
            <person name="Kwon J.K."/>
            <person name="Shin C."/>
            <person name="Lim J.Y."/>
            <person name="Park J.H."/>
            <person name="Huh J.H."/>
            <person name="Kim J.S."/>
            <person name="Kim B.D."/>
            <person name="Cohen O."/>
            <person name="Paran I."/>
            <person name="Suh M.C."/>
            <person name="Lee S.B."/>
            <person name="Kim Y.K."/>
            <person name="Shin Y."/>
            <person name="Noh S.J."/>
            <person name="Park J."/>
            <person name="Seo Y.S."/>
            <person name="Kwon S.Y."/>
            <person name="Kim H.A."/>
            <person name="Park J.M."/>
            <person name="Kim H.J."/>
            <person name="Choi S.B."/>
            <person name="Bosland P.W."/>
            <person name="Reeves G."/>
            <person name="Jo S.H."/>
            <person name="Lee B.W."/>
            <person name="Cho H.T."/>
            <person name="Choi H.S."/>
            <person name="Lee M.S."/>
            <person name="Yu Y."/>
            <person name="Do Choi Y."/>
            <person name="Park B.S."/>
            <person name="van Deynze A."/>
            <person name="Ashrafi H."/>
            <person name="Hill T."/>
            <person name="Kim W.T."/>
            <person name="Pai H.S."/>
            <person name="Ahn H.K."/>
            <person name="Yeam I."/>
            <person name="Giovannoni J.J."/>
            <person name="Rose J.K."/>
            <person name="Sorensen I."/>
            <person name="Lee S.J."/>
            <person name="Kim R.W."/>
            <person name="Choi I.Y."/>
            <person name="Choi B.S."/>
            <person name="Lim J.S."/>
            <person name="Lee Y.H."/>
            <person name="Choi D."/>
        </authorList>
    </citation>
    <scope>NUCLEOTIDE SEQUENCE [LARGE SCALE GENOMIC DNA]</scope>
    <source>
        <strain evidence="4">cv. CM334</strain>
    </source>
</reference>
<gene>
    <name evidence="3" type="ORF">T459_26660</name>
</gene>
<dbReference type="InterPro" id="IPR057135">
    <property type="entry name" value="At4g27190-like_LRR"/>
</dbReference>
<dbReference type="InterPro" id="IPR050905">
    <property type="entry name" value="Plant_NBS-LRR"/>
</dbReference>